<feature type="region of interest" description="Disordered" evidence="4">
    <location>
        <begin position="85"/>
        <end position="127"/>
    </location>
</feature>
<dbReference type="InterPro" id="IPR001138">
    <property type="entry name" value="Zn2Cys6_DnaBD"/>
</dbReference>
<comment type="subcellular location">
    <subcellularLocation>
        <location evidence="1">Nucleus</location>
    </subcellularLocation>
</comment>
<accession>A0A9P4QAK7</accession>
<dbReference type="GO" id="GO:0000981">
    <property type="term" value="F:DNA-binding transcription factor activity, RNA polymerase II-specific"/>
    <property type="evidence" value="ECO:0007669"/>
    <property type="project" value="InterPro"/>
</dbReference>
<dbReference type="Gene3D" id="4.10.240.10">
    <property type="entry name" value="Zn(2)-C6 fungal-type DNA-binding domain"/>
    <property type="match status" value="1"/>
</dbReference>
<feature type="region of interest" description="Disordered" evidence="4">
    <location>
        <begin position="54"/>
        <end position="73"/>
    </location>
</feature>
<protein>
    <recommendedName>
        <fullName evidence="5">Zn(2)-C6 fungal-type domain-containing protein</fullName>
    </recommendedName>
</protein>
<dbReference type="OrthoDB" id="424974at2759"/>
<dbReference type="InterPro" id="IPR036864">
    <property type="entry name" value="Zn2-C6_fun-type_DNA-bd_sf"/>
</dbReference>
<evidence type="ECO:0000256" key="3">
    <source>
        <dbReference type="ARBA" id="ARBA00023242"/>
    </source>
</evidence>
<feature type="domain" description="Zn(2)-C6 fungal-type" evidence="5">
    <location>
        <begin position="19"/>
        <end position="48"/>
    </location>
</feature>
<name>A0A9P4QAK7_9PEZI</name>
<evidence type="ECO:0000313" key="7">
    <source>
        <dbReference type="Proteomes" id="UP000799441"/>
    </source>
</evidence>
<keyword evidence="3" id="KW-0539">Nucleus</keyword>
<dbReference type="Proteomes" id="UP000799441">
    <property type="component" value="Unassembled WGS sequence"/>
</dbReference>
<dbReference type="Pfam" id="PF04082">
    <property type="entry name" value="Fungal_trans"/>
    <property type="match status" value="1"/>
</dbReference>
<dbReference type="GO" id="GO:0006351">
    <property type="term" value="P:DNA-templated transcription"/>
    <property type="evidence" value="ECO:0007669"/>
    <property type="project" value="InterPro"/>
</dbReference>
<dbReference type="PROSITE" id="PS50048">
    <property type="entry name" value="ZN2_CY6_FUNGAL_2"/>
    <property type="match status" value="1"/>
</dbReference>
<dbReference type="CDD" id="cd12148">
    <property type="entry name" value="fungal_TF_MHR"/>
    <property type="match status" value="1"/>
</dbReference>
<dbReference type="GO" id="GO:0005634">
    <property type="term" value="C:nucleus"/>
    <property type="evidence" value="ECO:0007669"/>
    <property type="project" value="UniProtKB-SubCell"/>
</dbReference>
<feature type="compositionally biased region" description="Basic and acidic residues" evidence="4">
    <location>
        <begin position="62"/>
        <end position="73"/>
    </location>
</feature>
<dbReference type="PROSITE" id="PS00463">
    <property type="entry name" value="ZN2_CY6_FUNGAL_1"/>
    <property type="match status" value="1"/>
</dbReference>
<dbReference type="PANTHER" id="PTHR31001">
    <property type="entry name" value="UNCHARACTERIZED TRANSCRIPTIONAL REGULATORY PROTEIN"/>
    <property type="match status" value="1"/>
</dbReference>
<gene>
    <name evidence="6" type="ORF">K431DRAFT_285172</name>
</gene>
<evidence type="ECO:0000256" key="2">
    <source>
        <dbReference type="ARBA" id="ARBA00022723"/>
    </source>
</evidence>
<evidence type="ECO:0000259" key="5">
    <source>
        <dbReference type="PROSITE" id="PS50048"/>
    </source>
</evidence>
<dbReference type="EMBL" id="MU003793">
    <property type="protein sequence ID" value="KAF2721132.1"/>
    <property type="molecule type" value="Genomic_DNA"/>
</dbReference>
<dbReference type="GO" id="GO:0008270">
    <property type="term" value="F:zinc ion binding"/>
    <property type="evidence" value="ECO:0007669"/>
    <property type="project" value="InterPro"/>
</dbReference>
<keyword evidence="7" id="KW-1185">Reference proteome</keyword>
<evidence type="ECO:0000313" key="6">
    <source>
        <dbReference type="EMBL" id="KAF2721132.1"/>
    </source>
</evidence>
<dbReference type="InterPro" id="IPR050613">
    <property type="entry name" value="Sec_Metabolite_Reg"/>
</dbReference>
<dbReference type="AlphaFoldDB" id="A0A9P4QAK7"/>
<dbReference type="CDD" id="cd00067">
    <property type="entry name" value="GAL4"/>
    <property type="match status" value="1"/>
</dbReference>
<dbReference type="Pfam" id="PF00172">
    <property type="entry name" value="Zn_clus"/>
    <property type="match status" value="1"/>
</dbReference>
<evidence type="ECO:0000256" key="1">
    <source>
        <dbReference type="ARBA" id="ARBA00004123"/>
    </source>
</evidence>
<dbReference type="SMART" id="SM00066">
    <property type="entry name" value="GAL4"/>
    <property type="match status" value="1"/>
</dbReference>
<dbReference type="GO" id="GO:0003677">
    <property type="term" value="F:DNA binding"/>
    <property type="evidence" value="ECO:0007669"/>
    <property type="project" value="InterPro"/>
</dbReference>
<reference evidence="6" key="1">
    <citation type="journal article" date="2020" name="Stud. Mycol.">
        <title>101 Dothideomycetes genomes: a test case for predicting lifestyles and emergence of pathogens.</title>
        <authorList>
            <person name="Haridas S."/>
            <person name="Albert R."/>
            <person name="Binder M."/>
            <person name="Bloem J."/>
            <person name="Labutti K."/>
            <person name="Salamov A."/>
            <person name="Andreopoulos B."/>
            <person name="Baker S."/>
            <person name="Barry K."/>
            <person name="Bills G."/>
            <person name="Bluhm B."/>
            <person name="Cannon C."/>
            <person name="Castanera R."/>
            <person name="Culley D."/>
            <person name="Daum C."/>
            <person name="Ezra D."/>
            <person name="Gonzalez J."/>
            <person name="Henrissat B."/>
            <person name="Kuo A."/>
            <person name="Liang C."/>
            <person name="Lipzen A."/>
            <person name="Lutzoni F."/>
            <person name="Magnuson J."/>
            <person name="Mondo S."/>
            <person name="Nolan M."/>
            <person name="Ohm R."/>
            <person name="Pangilinan J."/>
            <person name="Park H.-J."/>
            <person name="Ramirez L."/>
            <person name="Alfaro M."/>
            <person name="Sun H."/>
            <person name="Tritt A."/>
            <person name="Yoshinaga Y."/>
            <person name="Zwiers L.-H."/>
            <person name="Turgeon B."/>
            <person name="Goodwin S."/>
            <person name="Spatafora J."/>
            <person name="Crous P."/>
            <person name="Grigoriev I."/>
        </authorList>
    </citation>
    <scope>NUCLEOTIDE SEQUENCE</scope>
    <source>
        <strain evidence="6">CBS 116435</strain>
    </source>
</reference>
<proteinExistence type="predicted"/>
<dbReference type="InterPro" id="IPR007219">
    <property type="entry name" value="XnlR_reg_dom"/>
</dbReference>
<feature type="region of interest" description="Disordered" evidence="4">
    <location>
        <begin position="576"/>
        <end position="599"/>
    </location>
</feature>
<evidence type="ECO:0000256" key="4">
    <source>
        <dbReference type="SAM" id="MobiDB-lite"/>
    </source>
</evidence>
<sequence length="694" mass="78068">MDAQSDASTATTRQKAGNACLGCRRRKLKCSRDATCGNCIKADLPCIYDEQEPGLKRKRGPYKKDKSTREQHLEDVNRYLQSKTLKTHDDNKDNNNNAALDTPVPKHDVGNADPEVASFLGEPGHEANNPDDLVRNALNAITCTSPADGNPQNSRMDQTSTGGSLVGNISQEHLSYCFHIFQQRIDPVTKLLHWPTFMHDFYDRGGLRPICSQQEVLVHAICFIAISACSDEEVHGNLGAPRHQYLCCLSRNIEAALVGSTALPRLEGLQALLLYMTTLRRGSDDTSRWMFPLAVRMSQLIGLHRDPNRSVPPLEAEIRRRLWWALCNLESRSAEEGSMRHHSVMDDSCVSMPLSLNDSDLYPQLTRMPKEREGYSDVLLPKCRWELAYSTYRIWRLGPQRSPRSDIDNDTYIKAEQQKILETVKSLLQDRFFKHLDRTRRMDWLVLSAIEVMIVKAQILIDHPFGVLKACLAKPSTRMVHLRRAVFIIERTTALQTDTRCTTFHWFFRHAVQWHALAVVITVLSKSNDEAFCRTAWAALNPLLLIWDKLWESRMHEPAWQHVNALLTEAKLRRQCQSNERSSRQQPSDAPTSHFTQSSASDAQGLILQNASSDGFTYGLSSDQLLYGSVSPISFNTALSEFPASSGPATGSTGELLGASQALEGDPFATFDPQAFEEVFGSIDWDNIDPLLST</sequence>
<comment type="caution">
    <text evidence="6">The sequence shown here is derived from an EMBL/GenBank/DDBJ whole genome shotgun (WGS) entry which is preliminary data.</text>
</comment>
<dbReference type="SUPFAM" id="SSF57701">
    <property type="entry name" value="Zn2/Cys6 DNA-binding domain"/>
    <property type="match status" value="1"/>
</dbReference>
<organism evidence="6 7">
    <name type="scientific">Polychaeton citri CBS 116435</name>
    <dbReference type="NCBI Taxonomy" id="1314669"/>
    <lineage>
        <taxon>Eukaryota</taxon>
        <taxon>Fungi</taxon>
        <taxon>Dikarya</taxon>
        <taxon>Ascomycota</taxon>
        <taxon>Pezizomycotina</taxon>
        <taxon>Dothideomycetes</taxon>
        <taxon>Dothideomycetidae</taxon>
        <taxon>Capnodiales</taxon>
        <taxon>Capnodiaceae</taxon>
        <taxon>Polychaeton</taxon>
    </lineage>
</organism>
<dbReference type="PANTHER" id="PTHR31001:SF77">
    <property type="entry name" value="TRANSCRIPTION FACTOR, PUTATIVE (AFU_ORTHOLOGUE AFUA_3G12940)-RELATED"/>
    <property type="match status" value="1"/>
</dbReference>
<keyword evidence="2" id="KW-0479">Metal-binding</keyword>